<evidence type="ECO:0000313" key="2">
    <source>
        <dbReference type="EMBL" id="KAF7822229.1"/>
    </source>
</evidence>
<dbReference type="EMBL" id="JAAIUW010000008">
    <property type="protein sequence ID" value="KAF7822229.1"/>
    <property type="molecule type" value="Genomic_DNA"/>
</dbReference>
<dbReference type="Gene3D" id="3.30.420.10">
    <property type="entry name" value="Ribonuclease H-like superfamily/Ribonuclease H"/>
    <property type="match status" value="1"/>
</dbReference>
<dbReference type="CDD" id="cd06222">
    <property type="entry name" value="RNase_H_like"/>
    <property type="match status" value="1"/>
</dbReference>
<evidence type="ECO:0000259" key="1">
    <source>
        <dbReference type="Pfam" id="PF13456"/>
    </source>
</evidence>
<proteinExistence type="predicted"/>
<dbReference type="AlphaFoldDB" id="A0A834WMG1"/>
<dbReference type="Pfam" id="PF13456">
    <property type="entry name" value="RVT_3"/>
    <property type="match status" value="1"/>
</dbReference>
<dbReference type="InterPro" id="IPR002156">
    <property type="entry name" value="RNaseH_domain"/>
</dbReference>
<dbReference type="InterPro" id="IPR036397">
    <property type="entry name" value="RNaseH_sf"/>
</dbReference>
<sequence length="102" mass="11598">MNFSKVEVEADSLSTINMIKYVVDDSHPLRQIISEIRSFATRDWDLVFKHAFREGNRVANALANWAQTLDYGIKFYVVPPSCCSSIIQDDLRGLCLPRGFVS</sequence>
<organism evidence="2 3">
    <name type="scientific">Senna tora</name>
    <dbReference type="NCBI Taxonomy" id="362788"/>
    <lineage>
        <taxon>Eukaryota</taxon>
        <taxon>Viridiplantae</taxon>
        <taxon>Streptophyta</taxon>
        <taxon>Embryophyta</taxon>
        <taxon>Tracheophyta</taxon>
        <taxon>Spermatophyta</taxon>
        <taxon>Magnoliopsida</taxon>
        <taxon>eudicotyledons</taxon>
        <taxon>Gunneridae</taxon>
        <taxon>Pentapetalae</taxon>
        <taxon>rosids</taxon>
        <taxon>fabids</taxon>
        <taxon>Fabales</taxon>
        <taxon>Fabaceae</taxon>
        <taxon>Caesalpinioideae</taxon>
        <taxon>Cassia clade</taxon>
        <taxon>Senna</taxon>
    </lineage>
</organism>
<comment type="caution">
    <text evidence="2">The sequence shown here is derived from an EMBL/GenBank/DDBJ whole genome shotgun (WGS) entry which is preliminary data.</text>
</comment>
<reference evidence="2" key="1">
    <citation type="submission" date="2020-09" db="EMBL/GenBank/DDBJ databases">
        <title>Genome-Enabled Discovery of Anthraquinone Biosynthesis in Senna tora.</title>
        <authorList>
            <person name="Kang S.-H."/>
            <person name="Pandey R.P."/>
            <person name="Lee C.-M."/>
            <person name="Sim J.-S."/>
            <person name="Jeong J.-T."/>
            <person name="Choi B.-S."/>
            <person name="Jung M."/>
            <person name="Ginzburg D."/>
            <person name="Zhao K."/>
            <person name="Won S.Y."/>
            <person name="Oh T.-J."/>
            <person name="Yu Y."/>
            <person name="Kim N.-H."/>
            <person name="Lee O.R."/>
            <person name="Lee T.-H."/>
            <person name="Bashyal P."/>
            <person name="Kim T.-S."/>
            <person name="Lee W.-H."/>
            <person name="Kawkins C."/>
            <person name="Kim C.-K."/>
            <person name="Kim J.S."/>
            <person name="Ahn B.O."/>
            <person name="Rhee S.Y."/>
            <person name="Sohng J.K."/>
        </authorList>
    </citation>
    <scope>NUCLEOTIDE SEQUENCE</scope>
    <source>
        <tissue evidence="2">Leaf</tissue>
    </source>
</reference>
<keyword evidence="3" id="KW-1185">Reference proteome</keyword>
<gene>
    <name evidence="2" type="ORF">G2W53_027684</name>
</gene>
<accession>A0A834WMG1</accession>
<dbReference type="GO" id="GO:0003676">
    <property type="term" value="F:nucleic acid binding"/>
    <property type="evidence" value="ECO:0007669"/>
    <property type="project" value="InterPro"/>
</dbReference>
<name>A0A834WMG1_9FABA</name>
<dbReference type="Proteomes" id="UP000634136">
    <property type="component" value="Unassembled WGS sequence"/>
</dbReference>
<dbReference type="PANTHER" id="PTHR34023:SF4">
    <property type="entry name" value="RNASE H TYPE-1 DOMAIN-CONTAINING PROTEIN"/>
    <property type="match status" value="1"/>
</dbReference>
<protein>
    <submittedName>
        <fullName evidence="2">Ribonuclease H</fullName>
    </submittedName>
</protein>
<feature type="domain" description="RNase H type-1" evidence="1">
    <location>
        <begin position="3"/>
        <end position="66"/>
    </location>
</feature>
<dbReference type="GO" id="GO:0004523">
    <property type="term" value="F:RNA-DNA hybrid ribonuclease activity"/>
    <property type="evidence" value="ECO:0007669"/>
    <property type="project" value="InterPro"/>
</dbReference>
<dbReference type="OrthoDB" id="1436370at2759"/>
<evidence type="ECO:0000313" key="3">
    <source>
        <dbReference type="Proteomes" id="UP000634136"/>
    </source>
</evidence>
<dbReference type="PANTHER" id="PTHR34023">
    <property type="entry name" value="RNASE H DOMAIN-CONTAINING PROTEIN"/>
    <property type="match status" value="1"/>
</dbReference>
<dbReference type="InterPro" id="IPR044730">
    <property type="entry name" value="RNase_H-like_dom_plant"/>
</dbReference>